<proteinExistence type="predicted"/>
<dbReference type="SMART" id="SM00342">
    <property type="entry name" value="HTH_ARAC"/>
    <property type="match status" value="1"/>
</dbReference>
<dbReference type="EMBL" id="JAERSE020000003">
    <property type="protein sequence ID" value="MCA6067718.1"/>
    <property type="molecule type" value="Genomic_DNA"/>
</dbReference>
<dbReference type="SUPFAM" id="SSF46689">
    <property type="entry name" value="Homeodomain-like"/>
    <property type="match status" value="2"/>
</dbReference>
<keyword evidence="1" id="KW-0805">Transcription regulation</keyword>
<dbReference type="InterPro" id="IPR009057">
    <property type="entry name" value="Homeodomain-like_sf"/>
</dbReference>
<dbReference type="InterPro" id="IPR018060">
    <property type="entry name" value="HTH_AraC"/>
</dbReference>
<sequence length="289" mass="33678">MKYIKAPTALTMAPYNQRELKLNGFSVVESCTHTVNNKGAMYLEEHMLLFVKQGVNILKDGKTEFVVRKNEMVFLKKATLVEYHKTGDTDQDNLYISLMFFLKDEFLQDFIKMANIKSVHTEERVRILVKPVNERLLRFFESIEPYFNEPENIDAGLIKIKMLELLYDLAGTDKNLFQQLLQMKQPVRTEIPEVMEKNYTSPVSLTELAYLSGRSLASFKRDFQTIYNMAPSQWIRKKRLDKAKEVLENTSMAVSDVCYTLGFENPAHFSRIFKEHFGYPPSNLRQQKA</sequence>
<dbReference type="PROSITE" id="PS00041">
    <property type="entry name" value="HTH_ARAC_FAMILY_1"/>
    <property type="match status" value="1"/>
</dbReference>
<dbReference type="InterPro" id="IPR020449">
    <property type="entry name" value="Tscrpt_reg_AraC-type_HTH"/>
</dbReference>
<dbReference type="InterPro" id="IPR018062">
    <property type="entry name" value="HTH_AraC-typ_CS"/>
</dbReference>
<dbReference type="Pfam" id="PF22200">
    <property type="entry name" value="ExsA_N"/>
    <property type="match status" value="1"/>
</dbReference>
<name>A0ABS8A301_9FLAO</name>
<accession>A0ABS8A301</accession>
<comment type="caution">
    <text evidence="5">The sequence shown here is derived from an EMBL/GenBank/DDBJ whole genome shotgun (WGS) entry which is preliminary data.</text>
</comment>
<reference evidence="5 6" key="1">
    <citation type="submission" date="2021-09" db="EMBL/GenBank/DDBJ databases">
        <title>Genome sequencing and assembly of Chryseobacterium sp. RG1.</title>
        <authorList>
            <person name="Chhetri G."/>
        </authorList>
    </citation>
    <scope>NUCLEOTIDE SEQUENCE [LARGE SCALE GENOMIC DNA]</scope>
    <source>
        <strain evidence="5 6">RG1</strain>
    </source>
</reference>
<evidence type="ECO:0000256" key="2">
    <source>
        <dbReference type="ARBA" id="ARBA00023125"/>
    </source>
</evidence>
<evidence type="ECO:0000256" key="1">
    <source>
        <dbReference type="ARBA" id="ARBA00023015"/>
    </source>
</evidence>
<evidence type="ECO:0000256" key="3">
    <source>
        <dbReference type="ARBA" id="ARBA00023163"/>
    </source>
</evidence>
<evidence type="ECO:0000313" key="6">
    <source>
        <dbReference type="Proteomes" id="UP000618240"/>
    </source>
</evidence>
<dbReference type="PROSITE" id="PS01124">
    <property type="entry name" value="HTH_ARAC_FAMILY_2"/>
    <property type="match status" value="1"/>
</dbReference>
<dbReference type="PANTHER" id="PTHR43280:SF2">
    <property type="entry name" value="HTH-TYPE TRANSCRIPTIONAL REGULATOR EXSA"/>
    <property type="match status" value="1"/>
</dbReference>
<keyword evidence="2" id="KW-0238">DNA-binding</keyword>
<evidence type="ECO:0000259" key="4">
    <source>
        <dbReference type="PROSITE" id="PS01124"/>
    </source>
</evidence>
<gene>
    <name evidence="5" type="ORF">JI747_011050</name>
</gene>
<dbReference type="RefSeq" id="WP_225688631.1">
    <property type="nucleotide sequence ID" value="NZ_JAERSE020000003.1"/>
</dbReference>
<keyword evidence="6" id="KW-1185">Reference proteome</keyword>
<dbReference type="Pfam" id="PF12833">
    <property type="entry name" value="HTH_18"/>
    <property type="match status" value="1"/>
</dbReference>
<evidence type="ECO:0000313" key="5">
    <source>
        <dbReference type="EMBL" id="MCA6067718.1"/>
    </source>
</evidence>
<protein>
    <submittedName>
        <fullName evidence="5">Helix-turn-helix domain-containing protein</fullName>
    </submittedName>
</protein>
<dbReference type="InterPro" id="IPR054015">
    <property type="entry name" value="ExsA-like_N"/>
</dbReference>
<keyword evidence="3" id="KW-0804">Transcription</keyword>
<dbReference type="PRINTS" id="PR00032">
    <property type="entry name" value="HTHARAC"/>
</dbReference>
<dbReference type="Gene3D" id="1.10.10.60">
    <property type="entry name" value="Homeodomain-like"/>
    <property type="match status" value="2"/>
</dbReference>
<organism evidence="5 6">
    <name type="scientific">Chryseobacterium tagetis</name>
    <dbReference type="NCBI Taxonomy" id="2801334"/>
    <lineage>
        <taxon>Bacteria</taxon>
        <taxon>Pseudomonadati</taxon>
        <taxon>Bacteroidota</taxon>
        <taxon>Flavobacteriia</taxon>
        <taxon>Flavobacteriales</taxon>
        <taxon>Weeksellaceae</taxon>
        <taxon>Chryseobacterium group</taxon>
        <taxon>Chryseobacterium</taxon>
    </lineage>
</organism>
<feature type="domain" description="HTH araC/xylS-type" evidence="4">
    <location>
        <begin position="189"/>
        <end position="287"/>
    </location>
</feature>
<dbReference type="Proteomes" id="UP000618240">
    <property type="component" value="Unassembled WGS sequence"/>
</dbReference>
<dbReference type="PANTHER" id="PTHR43280">
    <property type="entry name" value="ARAC-FAMILY TRANSCRIPTIONAL REGULATOR"/>
    <property type="match status" value="1"/>
</dbReference>